<evidence type="ECO:0000313" key="1">
    <source>
        <dbReference type="EMBL" id="CAH1100882.1"/>
    </source>
</evidence>
<evidence type="ECO:0000313" key="2">
    <source>
        <dbReference type="Proteomes" id="UP001153636"/>
    </source>
</evidence>
<keyword evidence="2" id="KW-1185">Reference proteome</keyword>
<accession>A0A9P0G8T9</accession>
<dbReference type="EMBL" id="OV651822">
    <property type="protein sequence ID" value="CAH1100882.1"/>
    <property type="molecule type" value="Genomic_DNA"/>
</dbReference>
<organism evidence="1 2">
    <name type="scientific">Psylliodes chrysocephalus</name>
    <dbReference type="NCBI Taxonomy" id="3402493"/>
    <lineage>
        <taxon>Eukaryota</taxon>
        <taxon>Metazoa</taxon>
        <taxon>Ecdysozoa</taxon>
        <taxon>Arthropoda</taxon>
        <taxon>Hexapoda</taxon>
        <taxon>Insecta</taxon>
        <taxon>Pterygota</taxon>
        <taxon>Neoptera</taxon>
        <taxon>Endopterygota</taxon>
        <taxon>Coleoptera</taxon>
        <taxon>Polyphaga</taxon>
        <taxon>Cucujiformia</taxon>
        <taxon>Chrysomeloidea</taxon>
        <taxon>Chrysomelidae</taxon>
        <taxon>Galerucinae</taxon>
        <taxon>Alticini</taxon>
        <taxon>Psylliodes</taxon>
    </lineage>
</organism>
<dbReference type="AlphaFoldDB" id="A0A9P0G8T9"/>
<proteinExistence type="predicted"/>
<sequence length="110" mass="12051">MIPMVSQKKFLCNAENKSRLITMLMAKGEEAGIACRQANEDAECDCGARCGSAGDNDGSQYFSKRLSAESRERKSASVAVPTTVCSKTKSCQEHNAFARDECMRLDDIFV</sequence>
<dbReference type="OrthoDB" id="6781294at2759"/>
<name>A0A9P0G8T9_9CUCU</name>
<reference evidence="1" key="1">
    <citation type="submission" date="2022-01" db="EMBL/GenBank/DDBJ databases">
        <authorList>
            <person name="King R."/>
        </authorList>
    </citation>
    <scope>NUCLEOTIDE SEQUENCE</scope>
</reference>
<protein>
    <submittedName>
        <fullName evidence="1">Uncharacterized protein</fullName>
    </submittedName>
</protein>
<gene>
    <name evidence="1" type="ORF">PSYICH_LOCUS2071</name>
</gene>
<dbReference type="Proteomes" id="UP001153636">
    <property type="component" value="Chromosome 10"/>
</dbReference>